<name>A0ABT4DVA7_9BACL</name>
<dbReference type="Pfam" id="PF07875">
    <property type="entry name" value="Coat_F"/>
    <property type="match status" value="1"/>
</dbReference>
<keyword evidence="2" id="KW-0946">Virion</keyword>
<evidence type="ECO:0000313" key="2">
    <source>
        <dbReference type="EMBL" id="MCY9519916.1"/>
    </source>
</evidence>
<accession>A0ABT4DVA7</accession>
<dbReference type="Proteomes" id="UP001207626">
    <property type="component" value="Unassembled WGS sequence"/>
</dbReference>
<proteinExistence type="predicted"/>
<evidence type="ECO:0000256" key="1">
    <source>
        <dbReference type="SAM" id="MobiDB-lite"/>
    </source>
</evidence>
<feature type="compositionally biased region" description="Low complexity" evidence="1">
    <location>
        <begin position="107"/>
        <end position="122"/>
    </location>
</feature>
<protein>
    <submittedName>
        <fullName evidence="2">Spore coat protein</fullName>
    </submittedName>
</protein>
<dbReference type="Gene3D" id="1.20.1260.10">
    <property type="match status" value="1"/>
</dbReference>
<comment type="caution">
    <text evidence="2">The sequence shown here is derived from an EMBL/GenBank/DDBJ whole genome shotgun (WGS) entry which is preliminary data.</text>
</comment>
<sequence length="129" mass="14846">MNNTRNSGFMAEEDLLYTILADLKRTSREYATGVTEAACPTVRQMFTDLTNSTLKMQGELFTLMEQNNMYSVASPALRQEVNKQLQQNQQTQMKTNQFVQQKLSGQQHNYNNNNYTQGNYQGSHSPNYM</sequence>
<dbReference type="EMBL" id="JAMDLW010000010">
    <property type="protein sequence ID" value="MCY9519916.1"/>
    <property type="molecule type" value="Genomic_DNA"/>
</dbReference>
<gene>
    <name evidence="2" type="ORF">M5X09_09500</name>
</gene>
<feature type="region of interest" description="Disordered" evidence="1">
    <location>
        <begin position="107"/>
        <end position="129"/>
    </location>
</feature>
<dbReference type="InterPro" id="IPR012851">
    <property type="entry name" value="Spore_coat_CotF-like"/>
</dbReference>
<evidence type="ECO:0000313" key="3">
    <source>
        <dbReference type="Proteomes" id="UP001207626"/>
    </source>
</evidence>
<dbReference type="RefSeq" id="WP_087433421.1">
    <property type="nucleotide sequence ID" value="NZ_JAFFHZ010000001.1"/>
</dbReference>
<keyword evidence="2" id="KW-0167">Capsid protein</keyword>
<dbReference type="GeneID" id="77001096"/>
<organism evidence="2 3">
    <name type="scientific">Paenibacillus apiarius</name>
    <dbReference type="NCBI Taxonomy" id="46240"/>
    <lineage>
        <taxon>Bacteria</taxon>
        <taxon>Bacillati</taxon>
        <taxon>Bacillota</taxon>
        <taxon>Bacilli</taxon>
        <taxon>Bacillales</taxon>
        <taxon>Paenibacillaceae</taxon>
        <taxon>Paenibacillus</taxon>
    </lineage>
</organism>
<reference evidence="2 3" key="1">
    <citation type="submission" date="2022-05" db="EMBL/GenBank/DDBJ databases">
        <title>Genome Sequencing of Bee-Associated Microbes.</title>
        <authorList>
            <person name="Dunlap C."/>
        </authorList>
    </citation>
    <scope>NUCLEOTIDE SEQUENCE [LARGE SCALE GENOMIC DNA]</scope>
    <source>
        <strain evidence="2 3">NRRL NRS-1438</strain>
    </source>
</reference>
<dbReference type="InterPro" id="IPR012347">
    <property type="entry name" value="Ferritin-like"/>
</dbReference>
<keyword evidence="3" id="KW-1185">Reference proteome</keyword>